<keyword evidence="3" id="KW-1185">Reference proteome</keyword>
<evidence type="ECO:0000313" key="2">
    <source>
        <dbReference type="EnsemblMetazoa" id="XP_014240529.1"/>
    </source>
</evidence>
<accession>A0A8I6RDN9</accession>
<dbReference type="OrthoDB" id="10480117at2759"/>
<evidence type="ECO:0000256" key="1">
    <source>
        <dbReference type="SAM" id="MobiDB-lite"/>
    </source>
</evidence>
<dbReference type="KEGG" id="clec:106661551"/>
<dbReference type="RefSeq" id="XP_014240529.1">
    <property type="nucleotide sequence ID" value="XM_014385043.1"/>
</dbReference>
<name>A0A8I6RDN9_CIMLE</name>
<proteinExistence type="predicted"/>
<sequence length="414" mass="47946">MEIDDSDFSMSWLSPGMGLGNSESDKADNFLTKLENTESSFQFTCISNSEFNAIYKKVKRERQRKREAQKWESFLQKQQEKERKESNKDFKKEAKRDASTITVDVSARQDDPVIYKEPKIPQLIQAPVTTLVNETTIGEGIPPEAEPKEAFIDVNTGSKVKQEIIQFVHASSDGLEDDTLFNFEKEIKKTNKLGRKLDRKHAMKKIDGLQTKIITSLNGIEELLSKDPFEDVSKCGIDIIKNQKRNIAFAARFKRNYHYHLVCQINEIQKLMKNKTISKTKPNVIIEKLLSSHQVIFQALQVIEKHFIGTFLIDEAFSWLREFMDSICELSSLLSTHERVLDKYNDVRIACDELAATVDDFCIRMTEVKMYEKFINQPSKKDKSAAKQQDNLWMYRNRFSCNKKIRLNKNSIKA</sequence>
<feature type="region of interest" description="Disordered" evidence="1">
    <location>
        <begin position="70"/>
        <end position="95"/>
    </location>
</feature>
<dbReference type="GeneID" id="106661551"/>
<feature type="region of interest" description="Disordered" evidence="1">
    <location>
        <begin position="1"/>
        <end position="26"/>
    </location>
</feature>
<organism evidence="2 3">
    <name type="scientific">Cimex lectularius</name>
    <name type="common">Bed bug</name>
    <name type="synonym">Acanthia lectularia</name>
    <dbReference type="NCBI Taxonomy" id="79782"/>
    <lineage>
        <taxon>Eukaryota</taxon>
        <taxon>Metazoa</taxon>
        <taxon>Ecdysozoa</taxon>
        <taxon>Arthropoda</taxon>
        <taxon>Hexapoda</taxon>
        <taxon>Insecta</taxon>
        <taxon>Pterygota</taxon>
        <taxon>Neoptera</taxon>
        <taxon>Paraneoptera</taxon>
        <taxon>Hemiptera</taxon>
        <taxon>Heteroptera</taxon>
        <taxon>Panheteroptera</taxon>
        <taxon>Cimicomorpha</taxon>
        <taxon>Cimicidae</taxon>
        <taxon>Cimex</taxon>
    </lineage>
</organism>
<dbReference type="Proteomes" id="UP000494040">
    <property type="component" value="Unassembled WGS sequence"/>
</dbReference>
<dbReference type="EnsemblMetazoa" id="XM_014385043.1">
    <property type="protein sequence ID" value="XP_014240529.1"/>
    <property type="gene ID" value="LOC106661551"/>
</dbReference>
<evidence type="ECO:0000313" key="3">
    <source>
        <dbReference type="Proteomes" id="UP000494040"/>
    </source>
</evidence>
<dbReference type="AlphaFoldDB" id="A0A8I6RDN9"/>
<protein>
    <submittedName>
        <fullName evidence="2">Uncharacterized protein</fullName>
    </submittedName>
</protein>
<reference evidence="2" key="1">
    <citation type="submission" date="2022-01" db="UniProtKB">
        <authorList>
            <consortium name="EnsemblMetazoa"/>
        </authorList>
    </citation>
    <scope>IDENTIFICATION</scope>
</reference>
<feature type="compositionally biased region" description="Basic and acidic residues" evidence="1">
    <location>
        <begin position="78"/>
        <end position="95"/>
    </location>
</feature>